<dbReference type="EMBL" id="JAUIZM010000009">
    <property type="protein sequence ID" value="KAK1366911.1"/>
    <property type="molecule type" value="Genomic_DNA"/>
</dbReference>
<dbReference type="InterPro" id="IPR036638">
    <property type="entry name" value="HLH_DNA-bd_sf"/>
</dbReference>
<proteinExistence type="predicted"/>
<evidence type="ECO:0000256" key="6">
    <source>
        <dbReference type="SAM" id="MobiDB-lite"/>
    </source>
</evidence>
<dbReference type="FunFam" id="4.10.280.10:FF:000022">
    <property type="entry name" value="Basic helix-loop-helix transcription factor"/>
    <property type="match status" value="1"/>
</dbReference>
<dbReference type="Gene3D" id="4.10.280.10">
    <property type="entry name" value="Helix-loop-helix DNA-binding domain"/>
    <property type="match status" value="1"/>
</dbReference>
<dbReference type="PROSITE" id="PS50888">
    <property type="entry name" value="BHLH"/>
    <property type="match status" value="1"/>
</dbReference>
<dbReference type="InterPro" id="IPR011598">
    <property type="entry name" value="bHLH_dom"/>
</dbReference>
<accession>A0AAD8HHY1</accession>
<name>A0AAD8HHY1_9APIA</name>
<dbReference type="GO" id="GO:0046983">
    <property type="term" value="F:protein dimerization activity"/>
    <property type="evidence" value="ECO:0007669"/>
    <property type="project" value="InterPro"/>
</dbReference>
<dbReference type="GO" id="GO:0000981">
    <property type="term" value="F:DNA-binding transcription factor activity, RNA polymerase II-specific"/>
    <property type="evidence" value="ECO:0007669"/>
    <property type="project" value="TreeGrafter"/>
</dbReference>
<evidence type="ECO:0000256" key="1">
    <source>
        <dbReference type="ARBA" id="ARBA00004123"/>
    </source>
</evidence>
<comment type="subcellular location">
    <subcellularLocation>
        <location evidence="1">Nucleus</location>
    </subcellularLocation>
</comment>
<keyword evidence="3" id="KW-0238">DNA-binding</keyword>
<organism evidence="8 9">
    <name type="scientific">Heracleum sosnowskyi</name>
    <dbReference type="NCBI Taxonomy" id="360622"/>
    <lineage>
        <taxon>Eukaryota</taxon>
        <taxon>Viridiplantae</taxon>
        <taxon>Streptophyta</taxon>
        <taxon>Embryophyta</taxon>
        <taxon>Tracheophyta</taxon>
        <taxon>Spermatophyta</taxon>
        <taxon>Magnoliopsida</taxon>
        <taxon>eudicotyledons</taxon>
        <taxon>Gunneridae</taxon>
        <taxon>Pentapetalae</taxon>
        <taxon>asterids</taxon>
        <taxon>campanulids</taxon>
        <taxon>Apiales</taxon>
        <taxon>Apiaceae</taxon>
        <taxon>Apioideae</taxon>
        <taxon>apioid superclade</taxon>
        <taxon>Tordylieae</taxon>
        <taxon>Tordyliinae</taxon>
        <taxon>Heracleum</taxon>
    </lineage>
</organism>
<feature type="compositionally biased region" description="Polar residues" evidence="6">
    <location>
        <begin position="225"/>
        <end position="244"/>
    </location>
</feature>
<comment type="caution">
    <text evidence="8">The sequence shown here is derived from an EMBL/GenBank/DDBJ whole genome shotgun (WGS) entry which is preliminary data.</text>
</comment>
<dbReference type="GO" id="GO:0000978">
    <property type="term" value="F:RNA polymerase II cis-regulatory region sequence-specific DNA binding"/>
    <property type="evidence" value="ECO:0007669"/>
    <property type="project" value="TreeGrafter"/>
</dbReference>
<dbReference type="AlphaFoldDB" id="A0AAD8HHY1"/>
<sequence length="337" mass="37735">MESVGVFQNEDCDFLNKMLMIDEEADSAFQFLPGFGTPSDIWPCTEANANANFAFLNGNFDTNFCFSQENTNTSSTYSNNYNSACFPYLSQETPQFCDSNLVMSDIPESMRFWVMDEPNNTLPQFFPSDHVMHDVVNLKVEMGNAELTELGMKRKFEVPQQPEAVVNVENPKKKCRVPRDIPACKKNVQAKKNKSVSTDEDSTLNGPIAQSSSSYSSEDDSNTSQELNGGATSDSKGSAALNSSKKPRAGRGAATDPQSLYARKRREKINERLRILQNLVPNGTKVDISTMLEDAVHYVQFLQLQIKLLSSDEMWMYAPIAHRGMDMGLYQNIFPTQ</sequence>
<dbReference type="PANTHER" id="PTHR16223:SF274">
    <property type="entry name" value="TRANSCRIPTION FACTOR BHLH84"/>
    <property type="match status" value="1"/>
</dbReference>
<dbReference type="GO" id="GO:0048766">
    <property type="term" value="P:root hair initiation"/>
    <property type="evidence" value="ECO:0007669"/>
    <property type="project" value="UniProtKB-ARBA"/>
</dbReference>
<evidence type="ECO:0000256" key="3">
    <source>
        <dbReference type="ARBA" id="ARBA00023125"/>
    </source>
</evidence>
<keyword evidence="4" id="KW-0804">Transcription</keyword>
<dbReference type="SMART" id="SM00353">
    <property type="entry name" value="HLH"/>
    <property type="match status" value="1"/>
</dbReference>
<dbReference type="InterPro" id="IPR045843">
    <property type="entry name" value="IND-like"/>
</dbReference>
<dbReference type="CDD" id="cd11454">
    <property type="entry name" value="bHLH_AtIND_like"/>
    <property type="match status" value="1"/>
</dbReference>
<keyword evidence="5" id="KW-0539">Nucleus</keyword>
<keyword evidence="2" id="KW-0805">Transcription regulation</keyword>
<keyword evidence="9" id="KW-1185">Reference proteome</keyword>
<feature type="domain" description="BHLH" evidence="7">
    <location>
        <begin position="253"/>
        <end position="302"/>
    </location>
</feature>
<evidence type="ECO:0000256" key="2">
    <source>
        <dbReference type="ARBA" id="ARBA00023015"/>
    </source>
</evidence>
<dbReference type="SUPFAM" id="SSF47459">
    <property type="entry name" value="HLH, helix-loop-helix DNA-binding domain"/>
    <property type="match status" value="1"/>
</dbReference>
<dbReference type="Pfam" id="PF00010">
    <property type="entry name" value="HLH"/>
    <property type="match status" value="1"/>
</dbReference>
<evidence type="ECO:0000256" key="5">
    <source>
        <dbReference type="ARBA" id="ARBA00023242"/>
    </source>
</evidence>
<protein>
    <submittedName>
        <fullName evidence="8">ROOT HAIR DEFECTIVE 6-LIKE 2</fullName>
    </submittedName>
</protein>
<feature type="region of interest" description="Disordered" evidence="6">
    <location>
        <begin position="186"/>
        <end position="265"/>
    </location>
</feature>
<reference evidence="8" key="2">
    <citation type="submission" date="2023-05" db="EMBL/GenBank/DDBJ databases">
        <authorList>
            <person name="Schelkunov M.I."/>
        </authorList>
    </citation>
    <scope>NUCLEOTIDE SEQUENCE</scope>
    <source>
        <strain evidence="8">Hsosn_3</strain>
        <tissue evidence="8">Leaf</tissue>
    </source>
</reference>
<evidence type="ECO:0000256" key="4">
    <source>
        <dbReference type="ARBA" id="ARBA00023163"/>
    </source>
</evidence>
<dbReference type="PANTHER" id="PTHR16223">
    <property type="entry name" value="TRANSCRIPTION FACTOR BHLH83-RELATED"/>
    <property type="match status" value="1"/>
</dbReference>
<evidence type="ECO:0000259" key="7">
    <source>
        <dbReference type="PROSITE" id="PS50888"/>
    </source>
</evidence>
<dbReference type="GO" id="GO:0005634">
    <property type="term" value="C:nucleus"/>
    <property type="evidence" value="ECO:0007669"/>
    <property type="project" value="UniProtKB-SubCell"/>
</dbReference>
<reference evidence="8" key="1">
    <citation type="submission" date="2023-02" db="EMBL/GenBank/DDBJ databases">
        <title>Genome of toxic invasive species Heracleum sosnowskyi carries increased number of genes despite the absence of recent whole-genome duplications.</title>
        <authorList>
            <person name="Schelkunov M."/>
            <person name="Shtratnikova V."/>
            <person name="Makarenko M."/>
            <person name="Klepikova A."/>
            <person name="Omelchenko D."/>
            <person name="Novikova G."/>
            <person name="Obukhova E."/>
            <person name="Bogdanov V."/>
            <person name="Penin A."/>
            <person name="Logacheva M."/>
        </authorList>
    </citation>
    <scope>NUCLEOTIDE SEQUENCE</scope>
    <source>
        <strain evidence="8">Hsosn_3</strain>
        <tissue evidence="8">Leaf</tissue>
    </source>
</reference>
<dbReference type="Proteomes" id="UP001237642">
    <property type="component" value="Unassembled WGS sequence"/>
</dbReference>
<evidence type="ECO:0000313" key="9">
    <source>
        <dbReference type="Proteomes" id="UP001237642"/>
    </source>
</evidence>
<evidence type="ECO:0000313" key="8">
    <source>
        <dbReference type="EMBL" id="KAK1366911.1"/>
    </source>
</evidence>
<gene>
    <name evidence="8" type="ORF">POM88_042472</name>
</gene>